<name>A0A2X2IXV7_SPHMU</name>
<dbReference type="GeneID" id="97182668"/>
<dbReference type="SUPFAM" id="SSF52833">
    <property type="entry name" value="Thioredoxin-like"/>
    <property type="match status" value="1"/>
</dbReference>
<dbReference type="Gene3D" id="3.40.30.10">
    <property type="entry name" value="Glutaredoxin"/>
    <property type="match status" value="1"/>
</dbReference>
<sequence length="155" mass="18734">MKHFQKIYVLLILFFYPLCSQGQERINWIDFAQLDSLLNVSPRETLLFIHTDWCSYCRKMEQEIFTKKEIVQLINKRYYAVHLDAESIDEIAFDRSIWKPLKKRKKTGQFHPLALQLLQGRKMIFPTLLRFDSEFRLKNIQQKYLNSKELAIFLE</sequence>
<dbReference type="Pfam" id="PF13899">
    <property type="entry name" value="Thioredoxin_7"/>
    <property type="match status" value="1"/>
</dbReference>
<organism evidence="1 2">
    <name type="scientific">Sphingobacterium multivorum</name>
    <dbReference type="NCBI Taxonomy" id="28454"/>
    <lineage>
        <taxon>Bacteria</taxon>
        <taxon>Pseudomonadati</taxon>
        <taxon>Bacteroidota</taxon>
        <taxon>Sphingobacteriia</taxon>
        <taxon>Sphingobacteriales</taxon>
        <taxon>Sphingobacteriaceae</taxon>
        <taxon>Sphingobacterium</taxon>
    </lineage>
</organism>
<evidence type="ECO:0000313" key="2">
    <source>
        <dbReference type="Proteomes" id="UP000251241"/>
    </source>
</evidence>
<dbReference type="AlphaFoldDB" id="A0A2X2IXV7"/>
<evidence type="ECO:0000313" key="1">
    <source>
        <dbReference type="EMBL" id="SPZ87122.1"/>
    </source>
</evidence>
<dbReference type="Proteomes" id="UP000251241">
    <property type="component" value="Unassembled WGS sequence"/>
</dbReference>
<dbReference type="InterPro" id="IPR036249">
    <property type="entry name" value="Thioredoxin-like_sf"/>
</dbReference>
<accession>A0A2X2IXV7</accession>
<proteinExistence type="predicted"/>
<protein>
    <submittedName>
        <fullName evidence="1">Thioredoxin-related protein</fullName>
    </submittedName>
</protein>
<dbReference type="RefSeq" id="WP_112374939.1">
    <property type="nucleotide sequence ID" value="NZ_CP069793.1"/>
</dbReference>
<dbReference type="EMBL" id="UAUU01000009">
    <property type="protein sequence ID" value="SPZ87122.1"/>
    <property type="molecule type" value="Genomic_DNA"/>
</dbReference>
<reference evidence="1 2" key="1">
    <citation type="submission" date="2018-06" db="EMBL/GenBank/DDBJ databases">
        <authorList>
            <consortium name="Pathogen Informatics"/>
            <person name="Doyle S."/>
        </authorList>
    </citation>
    <scope>NUCLEOTIDE SEQUENCE [LARGE SCALE GENOMIC DNA]</scope>
    <source>
        <strain evidence="1 2">NCTC11343</strain>
    </source>
</reference>
<gene>
    <name evidence="1" type="ORF">NCTC11343_02730</name>
</gene>